<feature type="transmembrane region" description="Helical" evidence="2">
    <location>
        <begin position="133"/>
        <end position="155"/>
    </location>
</feature>
<keyword evidence="2" id="KW-0472">Membrane</keyword>
<dbReference type="RefSeq" id="WP_179921358.1">
    <property type="nucleotide sequence ID" value="NZ_CP058909.1"/>
</dbReference>
<organism evidence="4 5">
    <name type="scientific">Halosimplex pelagicum</name>
    <dbReference type="NCBI Taxonomy" id="869886"/>
    <lineage>
        <taxon>Archaea</taxon>
        <taxon>Methanobacteriati</taxon>
        <taxon>Methanobacteriota</taxon>
        <taxon>Stenosarchaea group</taxon>
        <taxon>Halobacteria</taxon>
        <taxon>Halobacteriales</taxon>
        <taxon>Haloarculaceae</taxon>
        <taxon>Halosimplex</taxon>
    </lineage>
</organism>
<dbReference type="OrthoDB" id="340745at2157"/>
<dbReference type="InterPro" id="IPR003362">
    <property type="entry name" value="Bact_transf"/>
</dbReference>
<keyword evidence="5" id="KW-1185">Reference proteome</keyword>
<evidence type="ECO:0000256" key="2">
    <source>
        <dbReference type="SAM" id="Phobius"/>
    </source>
</evidence>
<evidence type="ECO:0000259" key="3">
    <source>
        <dbReference type="Pfam" id="PF02397"/>
    </source>
</evidence>
<gene>
    <name evidence="4" type="ORF">HZS54_07060</name>
</gene>
<evidence type="ECO:0000313" key="5">
    <source>
        <dbReference type="Proteomes" id="UP000509346"/>
    </source>
</evidence>
<dbReference type="GO" id="GO:0016780">
    <property type="term" value="F:phosphotransferase activity, for other substituted phosphate groups"/>
    <property type="evidence" value="ECO:0007669"/>
    <property type="project" value="TreeGrafter"/>
</dbReference>
<keyword evidence="2" id="KW-0812">Transmembrane</keyword>
<feature type="transmembrane region" description="Helical" evidence="2">
    <location>
        <begin position="77"/>
        <end position="95"/>
    </location>
</feature>
<feature type="region of interest" description="Disordered" evidence="1">
    <location>
        <begin position="1"/>
        <end position="20"/>
    </location>
</feature>
<feature type="domain" description="Bacterial sugar transferase" evidence="3">
    <location>
        <begin position="312"/>
        <end position="488"/>
    </location>
</feature>
<accession>A0A7D5PDU2</accession>
<reference evidence="4 5" key="1">
    <citation type="submission" date="2020-07" db="EMBL/GenBank/DDBJ databases">
        <title>Halosimplex litoreum sp. nov. and Halosimplex rubrum sp. nov., isolated from different salt environments.</title>
        <authorList>
            <person name="Cui H."/>
        </authorList>
    </citation>
    <scope>NUCLEOTIDE SEQUENCE [LARGE SCALE GENOMIC DNA]</scope>
    <source>
        <strain evidence="4 5">R2</strain>
    </source>
</reference>
<dbReference type="PANTHER" id="PTHR30576:SF0">
    <property type="entry name" value="UNDECAPRENYL-PHOSPHATE N-ACETYLGALACTOSAMINYL 1-PHOSPHATE TRANSFERASE-RELATED"/>
    <property type="match status" value="1"/>
</dbReference>
<keyword evidence="2" id="KW-1133">Transmembrane helix</keyword>
<dbReference type="Proteomes" id="UP000509346">
    <property type="component" value="Chromosome"/>
</dbReference>
<dbReference type="EMBL" id="CP058909">
    <property type="protein sequence ID" value="QLH81400.1"/>
    <property type="molecule type" value="Genomic_DNA"/>
</dbReference>
<dbReference type="Pfam" id="PF02397">
    <property type="entry name" value="Bac_transf"/>
    <property type="match status" value="1"/>
</dbReference>
<keyword evidence="4" id="KW-0808">Transferase</keyword>
<feature type="transmembrane region" description="Helical" evidence="2">
    <location>
        <begin position="107"/>
        <end position="127"/>
    </location>
</feature>
<evidence type="ECO:0000256" key="1">
    <source>
        <dbReference type="SAM" id="MobiDB-lite"/>
    </source>
</evidence>
<dbReference type="GeneID" id="56082335"/>
<proteinExistence type="predicted"/>
<name>A0A7D5PDU2_9EURY</name>
<sequence>MAADTGPETESRSRLSLGSGDSVRHPKNVYRVVSGAGLVGLTALTLAAVWVAESRGVFDRHALFWHASDIGGHSGDLPTMLGVTGVVTVLATLSLCKPQPRRILDTVTETVRSLLVVTAALATVGYFDYTLRLPRAALLATVGILSVALPVWFVALQHWQLKRSGGTLVVGNNPKRIEAAVQAAAEPIVGYAFSPTDARDPAPDDRVGTDGGHAGIPEKLTQYECLGGLSRLDDILQRSNVETVIPALPQTDRAEFFGVLETCHEHDVNVEILTEHNESVLVKEEGAISAERTKRLIGINMEPLDLQNRLTKRLFDLAFASVGLAVTLAVTIPIAVAIKVDSRGPVFYRQERTTQFGDTFPVYKFRSMRPEGESATPGEEAERVTRVGRFLRRTHLDELPQLWAIFTGQMSVVGPRAAWTAEEAFLQHEMETWKKRWFVKPGLTGLAQINEVSSENSRAKLQYDLTYIRNQSFWFDVKIVVRQVWMVFTDCLGLARRRLAERFGDAPK</sequence>
<protein>
    <submittedName>
        <fullName evidence="4">Sugar transferase</fullName>
    </submittedName>
</protein>
<feature type="transmembrane region" description="Helical" evidence="2">
    <location>
        <begin position="29"/>
        <end position="52"/>
    </location>
</feature>
<dbReference type="KEGG" id="hpel:HZS54_07060"/>
<feature type="transmembrane region" description="Helical" evidence="2">
    <location>
        <begin position="317"/>
        <end position="338"/>
    </location>
</feature>
<dbReference type="AlphaFoldDB" id="A0A7D5PDU2"/>
<evidence type="ECO:0000313" key="4">
    <source>
        <dbReference type="EMBL" id="QLH81400.1"/>
    </source>
</evidence>
<dbReference type="PANTHER" id="PTHR30576">
    <property type="entry name" value="COLANIC BIOSYNTHESIS UDP-GLUCOSE LIPID CARRIER TRANSFERASE"/>
    <property type="match status" value="1"/>
</dbReference>